<accession>A0A7W7K5X5</accession>
<dbReference type="Proteomes" id="UP000555448">
    <property type="component" value="Unassembled WGS sequence"/>
</dbReference>
<evidence type="ECO:0000313" key="2">
    <source>
        <dbReference type="EMBL" id="MBB4856840.1"/>
    </source>
</evidence>
<dbReference type="RefSeq" id="WP_184241755.1">
    <property type="nucleotide sequence ID" value="NZ_JACHLR010000001.1"/>
</dbReference>
<sequence>MQLGSNGKAAVITGATANIGLVNEDGLTRRQRPTFVSKPIAASKEPSGRLPGASPRASFIAGQIDPFDDAALL</sequence>
<dbReference type="EMBL" id="JACHLR010000001">
    <property type="protein sequence ID" value="MBB4856840.1"/>
    <property type="molecule type" value="Genomic_DNA"/>
</dbReference>
<evidence type="ECO:0000313" key="3">
    <source>
        <dbReference type="Proteomes" id="UP000555448"/>
    </source>
</evidence>
<dbReference type="AlphaFoldDB" id="A0A7W7K5X5"/>
<keyword evidence="3" id="KW-1185">Reference proteome</keyword>
<protein>
    <submittedName>
        <fullName evidence="2">Uncharacterized protein</fullName>
    </submittedName>
</protein>
<feature type="region of interest" description="Disordered" evidence="1">
    <location>
        <begin position="37"/>
        <end position="56"/>
    </location>
</feature>
<name>A0A7W7K5X5_9SPHN</name>
<comment type="caution">
    <text evidence="2">The sequence shown here is derived from an EMBL/GenBank/DDBJ whole genome shotgun (WGS) entry which is preliminary data.</text>
</comment>
<proteinExistence type="predicted"/>
<reference evidence="2 3" key="1">
    <citation type="submission" date="2020-08" db="EMBL/GenBank/DDBJ databases">
        <title>Functional genomics of gut bacteria from endangered species of beetles.</title>
        <authorList>
            <person name="Carlos-Shanley C."/>
        </authorList>
    </citation>
    <scope>NUCLEOTIDE SEQUENCE [LARGE SCALE GENOMIC DNA]</scope>
    <source>
        <strain evidence="2 3">S00245</strain>
    </source>
</reference>
<organism evidence="2 3">
    <name type="scientific">Novosphingobium chloroacetimidivorans</name>
    <dbReference type="NCBI Taxonomy" id="1428314"/>
    <lineage>
        <taxon>Bacteria</taxon>
        <taxon>Pseudomonadati</taxon>
        <taxon>Pseudomonadota</taxon>
        <taxon>Alphaproteobacteria</taxon>
        <taxon>Sphingomonadales</taxon>
        <taxon>Sphingomonadaceae</taxon>
        <taxon>Novosphingobium</taxon>
    </lineage>
</organism>
<gene>
    <name evidence="2" type="ORF">HNO88_000137</name>
</gene>
<evidence type="ECO:0000256" key="1">
    <source>
        <dbReference type="SAM" id="MobiDB-lite"/>
    </source>
</evidence>